<gene>
    <name evidence="2" type="ORF">PHLGIDRAFT_119965</name>
</gene>
<feature type="compositionally biased region" description="Acidic residues" evidence="1">
    <location>
        <begin position="114"/>
        <end position="145"/>
    </location>
</feature>
<accession>A0A0C3NK54</accession>
<dbReference type="AlphaFoldDB" id="A0A0C3NK54"/>
<dbReference type="Proteomes" id="UP000053257">
    <property type="component" value="Unassembled WGS sequence"/>
</dbReference>
<dbReference type="EMBL" id="KN840547">
    <property type="protein sequence ID" value="KIP05319.1"/>
    <property type="molecule type" value="Genomic_DNA"/>
</dbReference>
<evidence type="ECO:0000256" key="1">
    <source>
        <dbReference type="SAM" id="MobiDB-lite"/>
    </source>
</evidence>
<evidence type="ECO:0000313" key="2">
    <source>
        <dbReference type="EMBL" id="KIP05319.1"/>
    </source>
</evidence>
<feature type="region of interest" description="Disordered" evidence="1">
    <location>
        <begin position="1"/>
        <end position="159"/>
    </location>
</feature>
<sequence>MPSRSTLSEGCALDKNGQLKDAANIEWHHSEDESSGPPLLRASSSKTKPTLRPSTLAERIAGSRRIRRKTWKAEGQPSAAASSSRITITVGKPPEPEPKHSTKRKRVASSDGEHGDDDGEEACEHEDDEYEDGHDNNEGGDDANEGSEGSGRDEDGDGVVEYERMWVEIESERRSMPKVKKTDATRDLSGIFKPDERVVNGKNVKGHWCSVCRDRGAPSWFSGGVSTLRSHISRFWTTHGNIYLKKCRDLEVEPNHRALPAKEGATAEKTAANGTLDDFSLFS</sequence>
<feature type="non-terminal residue" evidence="2">
    <location>
        <position position="283"/>
    </location>
</feature>
<protein>
    <submittedName>
        <fullName evidence="2">Uncharacterized protein</fullName>
    </submittedName>
</protein>
<keyword evidence="3" id="KW-1185">Reference proteome</keyword>
<proteinExistence type="predicted"/>
<dbReference type="HOGENOM" id="CLU_985362_0_0_1"/>
<name>A0A0C3NK54_PHLG1</name>
<evidence type="ECO:0000313" key="3">
    <source>
        <dbReference type="Proteomes" id="UP000053257"/>
    </source>
</evidence>
<reference evidence="2 3" key="1">
    <citation type="journal article" date="2014" name="PLoS Genet.">
        <title>Analysis of the Phlebiopsis gigantea genome, transcriptome and secretome provides insight into its pioneer colonization strategies of wood.</title>
        <authorList>
            <person name="Hori C."/>
            <person name="Ishida T."/>
            <person name="Igarashi K."/>
            <person name="Samejima M."/>
            <person name="Suzuki H."/>
            <person name="Master E."/>
            <person name="Ferreira P."/>
            <person name="Ruiz-Duenas F.J."/>
            <person name="Held B."/>
            <person name="Canessa P."/>
            <person name="Larrondo L.F."/>
            <person name="Schmoll M."/>
            <person name="Druzhinina I.S."/>
            <person name="Kubicek C.P."/>
            <person name="Gaskell J.A."/>
            <person name="Kersten P."/>
            <person name="St John F."/>
            <person name="Glasner J."/>
            <person name="Sabat G."/>
            <person name="Splinter BonDurant S."/>
            <person name="Syed K."/>
            <person name="Yadav J."/>
            <person name="Mgbeahuruike A.C."/>
            <person name="Kovalchuk A."/>
            <person name="Asiegbu F.O."/>
            <person name="Lackner G."/>
            <person name="Hoffmeister D."/>
            <person name="Rencoret J."/>
            <person name="Gutierrez A."/>
            <person name="Sun H."/>
            <person name="Lindquist E."/>
            <person name="Barry K."/>
            <person name="Riley R."/>
            <person name="Grigoriev I.V."/>
            <person name="Henrissat B."/>
            <person name="Kues U."/>
            <person name="Berka R.M."/>
            <person name="Martinez A.T."/>
            <person name="Covert S.F."/>
            <person name="Blanchette R.A."/>
            <person name="Cullen D."/>
        </authorList>
    </citation>
    <scope>NUCLEOTIDE SEQUENCE [LARGE SCALE GENOMIC DNA]</scope>
    <source>
        <strain evidence="2 3">11061_1 CR5-6</strain>
    </source>
</reference>
<organism evidence="2 3">
    <name type="scientific">Phlebiopsis gigantea (strain 11061_1 CR5-6)</name>
    <name type="common">White-rot fungus</name>
    <name type="synonym">Peniophora gigantea</name>
    <dbReference type="NCBI Taxonomy" id="745531"/>
    <lineage>
        <taxon>Eukaryota</taxon>
        <taxon>Fungi</taxon>
        <taxon>Dikarya</taxon>
        <taxon>Basidiomycota</taxon>
        <taxon>Agaricomycotina</taxon>
        <taxon>Agaricomycetes</taxon>
        <taxon>Polyporales</taxon>
        <taxon>Phanerochaetaceae</taxon>
        <taxon>Phlebiopsis</taxon>
    </lineage>
</organism>
<dbReference type="OrthoDB" id="3269691at2759"/>